<dbReference type="SUPFAM" id="SSF53254">
    <property type="entry name" value="Phosphoglycerate mutase-like"/>
    <property type="match status" value="2"/>
</dbReference>
<protein>
    <submittedName>
        <fullName evidence="5">Histidine phosphatase superfamily, clade-1</fullName>
    </submittedName>
</protein>
<reference evidence="5 6" key="1">
    <citation type="journal article" date="2019" name="Nat. Plants">
        <title>Stout camphor tree genome fills gaps in understanding of flowering plant genome evolution.</title>
        <authorList>
            <person name="Chaw S.M."/>
            <person name="Liu Y.C."/>
            <person name="Wu Y.W."/>
            <person name="Wang H.Y."/>
            <person name="Lin C.I."/>
            <person name="Wu C.S."/>
            <person name="Ke H.M."/>
            <person name="Chang L.Y."/>
            <person name="Hsu C.Y."/>
            <person name="Yang H.T."/>
            <person name="Sudianto E."/>
            <person name="Hsu M.H."/>
            <person name="Wu K.P."/>
            <person name="Wang L.N."/>
            <person name="Leebens-Mack J.H."/>
            <person name="Tsai I.J."/>
        </authorList>
    </citation>
    <scope>NUCLEOTIDE SEQUENCE [LARGE SCALE GENOMIC DNA]</scope>
    <source>
        <strain evidence="6">cv. Chaw 1501</strain>
        <tissue evidence="5">Young leaves</tissue>
    </source>
</reference>
<sequence length="594" mass="65036">MAASSFVANSDSDSRSSCIDSNGNAGSNPVPANFAEIIVVRHGETTWNASGKIQGHLDVELNEVGRQQAAAVADRLSKEFKISAIYSSDLMRAFETAQIIAISCDSLEVIQDLALRERHLGDLQGMEYREAAKHNPLSHNHDQEIPGGGESLNQLSQRCTSSLERIAKKHKGEQVVVVTHGGTMRALFKRANPRGLSPGKITNTSVSIFRISDSGWEIKLWADVSHLSKTGFLASAFGGDKNSEHILFAIPISTLYIPYPTLDSPGHLAHNHINITAVRSHLVPPLESFVLRHGRLQLRCQLQLGLQWLILTYCNHKSADSGNKMWKMTVLFHKDFIRCGKWELGALFLWFQFLLFGATSSCIDSNGNAGSNPVPANFAEIIVVRHGETTWNASGKIQGHLDVELNEVGRQQAAVVADRLSKEFKISAIYSSDLMRAFETAQIIAKSCDSLEVIQDPALRERHLGDLQGVVYREAAKHNPVAHKAFVSHNHDQEIPGGGESLNQLSQRCTSSLERIAKKHKGEQVVVVTHGGTMRALFKRANPRGLSPGKVTNTSVSIFHISDSGWEIKLWADVSHLSKTGFLASAFGGDKNSG</sequence>
<dbReference type="InterPro" id="IPR050275">
    <property type="entry name" value="PGM_Phosphatase"/>
</dbReference>
<comment type="caution">
    <text evidence="5">The sequence shown here is derived from an EMBL/GenBank/DDBJ whole genome shotgun (WGS) entry which is preliminary data.</text>
</comment>
<dbReference type="Gene3D" id="3.40.50.1240">
    <property type="entry name" value="Phosphoglycerate mutase-like"/>
    <property type="match status" value="2"/>
</dbReference>
<dbReference type="AlphaFoldDB" id="A0A443NLC1"/>
<dbReference type="FunFam" id="3.40.50.1240:FF:000029">
    <property type="entry name" value="Phosphoglycerate mutase-like protein 4"/>
    <property type="match status" value="1"/>
</dbReference>
<dbReference type="InterPro" id="IPR001345">
    <property type="entry name" value="PG/BPGM_mutase_AS"/>
</dbReference>
<dbReference type="Pfam" id="PF00300">
    <property type="entry name" value="His_Phos_1"/>
    <property type="match status" value="2"/>
</dbReference>
<dbReference type="GO" id="GO:0016791">
    <property type="term" value="F:phosphatase activity"/>
    <property type="evidence" value="ECO:0007669"/>
    <property type="project" value="TreeGrafter"/>
</dbReference>
<evidence type="ECO:0000256" key="1">
    <source>
        <dbReference type="ARBA" id="ARBA00038362"/>
    </source>
</evidence>
<dbReference type="STRING" id="337451.A0A443NLC1"/>
<evidence type="ECO:0000256" key="2">
    <source>
        <dbReference type="PIRSR" id="PIRSR613078-1"/>
    </source>
</evidence>
<proteinExistence type="inferred from homology"/>
<accession>A0A443NLC1</accession>
<feature type="binding site" evidence="3">
    <location>
        <begin position="41"/>
        <end position="48"/>
    </location>
    <ligand>
        <name>substrate</name>
    </ligand>
</feature>
<evidence type="ECO:0000256" key="3">
    <source>
        <dbReference type="PIRSR" id="PIRSR613078-2"/>
    </source>
</evidence>
<keyword evidence="6" id="KW-1185">Reference proteome</keyword>
<dbReference type="SMART" id="SM00855">
    <property type="entry name" value="PGAM"/>
    <property type="match status" value="2"/>
</dbReference>
<dbReference type="OrthoDB" id="354304at2759"/>
<dbReference type="GO" id="GO:0005829">
    <property type="term" value="C:cytosol"/>
    <property type="evidence" value="ECO:0007669"/>
    <property type="project" value="TreeGrafter"/>
</dbReference>
<gene>
    <name evidence="5" type="ORF">CKAN_00790500</name>
</gene>
<name>A0A443NLC1_9MAGN</name>
<dbReference type="CDD" id="cd07067">
    <property type="entry name" value="HP_PGM_like"/>
    <property type="match status" value="2"/>
</dbReference>
<evidence type="ECO:0000313" key="5">
    <source>
        <dbReference type="EMBL" id="RWR79335.1"/>
    </source>
</evidence>
<feature type="active site" description="Tele-phosphohistidine intermediate" evidence="2">
    <location>
        <position position="42"/>
    </location>
</feature>
<dbReference type="InterPro" id="IPR013078">
    <property type="entry name" value="His_Pase_superF_clade-1"/>
</dbReference>
<dbReference type="PROSITE" id="PS00175">
    <property type="entry name" value="PG_MUTASE"/>
    <property type="match status" value="2"/>
</dbReference>
<evidence type="ECO:0000256" key="4">
    <source>
        <dbReference type="SAM" id="MobiDB-lite"/>
    </source>
</evidence>
<dbReference type="EMBL" id="QPKB01000003">
    <property type="protein sequence ID" value="RWR79335.1"/>
    <property type="molecule type" value="Genomic_DNA"/>
</dbReference>
<evidence type="ECO:0000313" key="6">
    <source>
        <dbReference type="Proteomes" id="UP000283530"/>
    </source>
</evidence>
<feature type="region of interest" description="Disordered" evidence="4">
    <location>
        <begin position="1"/>
        <end position="24"/>
    </location>
</feature>
<feature type="compositionally biased region" description="Low complexity" evidence="4">
    <location>
        <begin position="1"/>
        <end position="21"/>
    </location>
</feature>
<organism evidence="5 6">
    <name type="scientific">Cinnamomum micranthum f. kanehirae</name>
    <dbReference type="NCBI Taxonomy" id="337451"/>
    <lineage>
        <taxon>Eukaryota</taxon>
        <taxon>Viridiplantae</taxon>
        <taxon>Streptophyta</taxon>
        <taxon>Embryophyta</taxon>
        <taxon>Tracheophyta</taxon>
        <taxon>Spermatophyta</taxon>
        <taxon>Magnoliopsida</taxon>
        <taxon>Magnoliidae</taxon>
        <taxon>Laurales</taxon>
        <taxon>Lauraceae</taxon>
        <taxon>Cinnamomum</taxon>
    </lineage>
</organism>
<dbReference type="PANTHER" id="PTHR48100:SF34">
    <property type="entry name" value="PHOSPHOGLYCERATE MUTASE-LIKE PROTEIN 4"/>
    <property type="match status" value="1"/>
</dbReference>
<feature type="binding site" evidence="3">
    <location>
        <position position="92"/>
    </location>
    <ligand>
        <name>substrate</name>
    </ligand>
</feature>
<comment type="similarity">
    <text evidence="1">Belongs to the phosphoglycerate mutase family.</text>
</comment>
<dbReference type="PANTHER" id="PTHR48100">
    <property type="entry name" value="BROAD-SPECIFICITY PHOSPHATASE YOR283W-RELATED"/>
    <property type="match status" value="1"/>
</dbReference>
<feature type="active site" description="Proton donor/acceptor" evidence="2">
    <location>
        <position position="117"/>
    </location>
</feature>
<dbReference type="FunFam" id="3.40.50.1240:FF:000137">
    <property type="match status" value="1"/>
</dbReference>
<dbReference type="Proteomes" id="UP000283530">
    <property type="component" value="Unassembled WGS sequence"/>
</dbReference>
<dbReference type="InterPro" id="IPR029033">
    <property type="entry name" value="His_PPase_superfam"/>
</dbReference>